<accession>A0AAV1D7Y7</accession>
<reference evidence="2" key="1">
    <citation type="submission" date="2023-03" db="EMBL/GenBank/DDBJ databases">
        <authorList>
            <person name="Julca I."/>
        </authorList>
    </citation>
    <scope>NUCLEOTIDE SEQUENCE</scope>
</reference>
<feature type="region of interest" description="Disordered" evidence="1">
    <location>
        <begin position="38"/>
        <end position="100"/>
    </location>
</feature>
<feature type="compositionally biased region" description="Basic residues" evidence="1">
    <location>
        <begin position="64"/>
        <end position="77"/>
    </location>
</feature>
<dbReference type="Proteomes" id="UP001161247">
    <property type="component" value="Chromosome 4"/>
</dbReference>
<feature type="compositionally biased region" description="Basic residues" evidence="1">
    <location>
        <begin position="121"/>
        <end position="137"/>
    </location>
</feature>
<evidence type="ECO:0000313" key="2">
    <source>
        <dbReference type="EMBL" id="CAI9103975.1"/>
    </source>
</evidence>
<evidence type="ECO:0000256" key="1">
    <source>
        <dbReference type="SAM" id="MobiDB-lite"/>
    </source>
</evidence>
<evidence type="ECO:0000313" key="3">
    <source>
        <dbReference type="Proteomes" id="UP001161247"/>
    </source>
</evidence>
<feature type="region of interest" description="Disordered" evidence="1">
    <location>
        <begin position="121"/>
        <end position="154"/>
    </location>
</feature>
<dbReference type="AlphaFoldDB" id="A0AAV1D7Y7"/>
<proteinExistence type="predicted"/>
<name>A0AAV1D7Y7_OLDCO</name>
<keyword evidence="3" id="KW-1185">Reference proteome</keyword>
<protein>
    <submittedName>
        <fullName evidence="2">OLC1v1002575C1</fullName>
    </submittedName>
</protein>
<organism evidence="2 3">
    <name type="scientific">Oldenlandia corymbosa var. corymbosa</name>
    <dbReference type="NCBI Taxonomy" id="529605"/>
    <lineage>
        <taxon>Eukaryota</taxon>
        <taxon>Viridiplantae</taxon>
        <taxon>Streptophyta</taxon>
        <taxon>Embryophyta</taxon>
        <taxon>Tracheophyta</taxon>
        <taxon>Spermatophyta</taxon>
        <taxon>Magnoliopsida</taxon>
        <taxon>eudicotyledons</taxon>
        <taxon>Gunneridae</taxon>
        <taxon>Pentapetalae</taxon>
        <taxon>asterids</taxon>
        <taxon>lamiids</taxon>
        <taxon>Gentianales</taxon>
        <taxon>Rubiaceae</taxon>
        <taxon>Rubioideae</taxon>
        <taxon>Spermacoceae</taxon>
        <taxon>Hedyotis-Oldenlandia complex</taxon>
        <taxon>Oldenlandia</taxon>
    </lineage>
</organism>
<sequence length="154" mass="17560">MNADNFYHDDLSGRLIQSFPHIDRNGFRSTVYYDPSHTTAPAASDGGYTDFSRSEEGGSILVRQQRKFPFKKTRRHSPQLQFPNSFHPVNPTDLSSDKEWMMPVKTAVSDSDLPTYYHATNHLRRSRKSKKHRRNSTKHTPSPHSTCCSLAHGG</sequence>
<dbReference type="EMBL" id="OX459121">
    <property type="protein sequence ID" value="CAI9103975.1"/>
    <property type="molecule type" value="Genomic_DNA"/>
</dbReference>
<gene>
    <name evidence="2" type="ORF">OLC1_LOCUS13009</name>
</gene>